<comment type="caution">
    <text evidence="5">The sequence shown here is derived from an EMBL/GenBank/DDBJ whole genome shotgun (WGS) entry which is preliminary data.</text>
</comment>
<gene>
    <name evidence="5" type="ORF">nbrc107696_39040</name>
</gene>
<keyword evidence="2" id="KW-0238">DNA-binding</keyword>
<keyword evidence="3" id="KW-0804">Transcription</keyword>
<dbReference type="OrthoDB" id="3864082at2"/>
<evidence type="ECO:0000313" key="6">
    <source>
        <dbReference type="Proteomes" id="UP000444960"/>
    </source>
</evidence>
<accession>A0A7I9VDM9</accession>
<dbReference type="AlphaFoldDB" id="A0A7I9VDM9"/>
<dbReference type="InterPro" id="IPR011711">
    <property type="entry name" value="GntR_C"/>
</dbReference>
<dbReference type="PANTHER" id="PTHR43537:SF24">
    <property type="entry name" value="GLUCONATE OPERON TRANSCRIPTIONAL REPRESSOR"/>
    <property type="match status" value="1"/>
</dbReference>
<dbReference type="Gene3D" id="1.20.120.530">
    <property type="entry name" value="GntR ligand-binding domain-like"/>
    <property type="match status" value="1"/>
</dbReference>
<dbReference type="SMART" id="SM00895">
    <property type="entry name" value="FCD"/>
    <property type="match status" value="1"/>
</dbReference>
<dbReference type="InterPro" id="IPR036390">
    <property type="entry name" value="WH_DNA-bd_sf"/>
</dbReference>
<dbReference type="InterPro" id="IPR036388">
    <property type="entry name" value="WH-like_DNA-bd_sf"/>
</dbReference>
<dbReference type="InterPro" id="IPR000524">
    <property type="entry name" value="Tscrpt_reg_HTH_GntR"/>
</dbReference>
<dbReference type="PANTHER" id="PTHR43537">
    <property type="entry name" value="TRANSCRIPTIONAL REGULATOR, GNTR FAMILY"/>
    <property type="match status" value="1"/>
</dbReference>
<dbReference type="GO" id="GO:0003700">
    <property type="term" value="F:DNA-binding transcription factor activity"/>
    <property type="evidence" value="ECO:0007669"/>
    <property type="project" value="InterPro"/>
</dbReference>
<name>A0A7I9VDM9_9ACTN</name>
<evidence type="ECO:0000256" key="1">
    <source>
        <dbReference type="ARBA" id="ARBA00023015"/>
    </source>
</evidence>
<dbReference type="EMBL" id="BJOV01000005">
    <property type="protein sequence ID" value="GEE03458.1"/>
    <property type="molecule type" value="Genomic_DNA"/>
</dbReference>
<sequence>MASESHAASALRRRPQLSDEVAATVRHKIMTAELLPGERVRLDATAAALGVSVTPVREALLTLRGEGMVAFAPHRGYTVADLTRTDVADLFWLQGEAAARIARRTCAVITTDEIGQLESAQARLGAAAASGDVAAIVDAEFDFHRTHNHIAGSGKLAWILQNATRYTPHQLYAADAAWIDNALTAHASLVSAYRSGDADAAAAAVRAQFDDGARRLIRHLESTPIWD</sequence>
<dbReference type="PROSITE" id="PS50949">
    <property type="entry name" value="HTH_GNTR"/>
    <property type="match status" value="1"/>
</dbReference>
<dbReference type="Pfam" id="PF00392">
    <property type="entry name" value="GntR"/>
    <property type="match status" value="1"/>
</dbReference>
<reference evidence="6" key="1">
    <citation type="submission" date="2019-06" db="EMBL/GenBank/DDBJ databases">
        <title>Gordonia isolated from sludge of a wastewater treatment plant.</title>
        <authorList>
            <person name="Tamura T."/>
            <person name="Aoyama K."/>
            <person name="Kang Y."/>
            <person name="Saito S."/>
            <person name="Akiyama N."/>
            <person name="Yazawa K."/>
            <person name="Gonoi T."/>
            <person name="Mikami Y."/>
        </authorList>
    </citation>
    <scope>NUCLEOTIDE SEQUENCE [LARGE SCALE GENOMIC DNA]</scope>
    <source>
        <strain evidence="6">NBRC 107696</strain>
    </source>
</reference>
<evidence type="ECO:0000313" key="5">
    <source>
        <dbReference type="EMBL" id="GEE03458.1"/>
    </source>
</evidence>
<keyword evidence="6" id="KW-1185">Reference proteome</keyword>
<dbReference type="Proteomes" id="UP000444960">
    <property type="component" value="Unassembled WGS sequence"/>
</dbReference>
<dbReference type="RefSeq" id="WP_161896966.1">
    <property type="nucleotide sequence ID" value="NZ_BJOV01000005.1"/>
</dbReference>
<protein>
    <submittedName>
        <fullName evidence="5">Putative GntR transcriptional regulatory protein</fullName>
    </submittedName>
</protein>
<organism evidence="5 6">
    <name type="scientific">Gordonia spumicola</name>
    <dbReference type="NCBI Taxonomy" id="589161"/>
    <lineage>
        <taxon>Bacteria</taxon>
        <taxon>Bacillati</taxon>
        <taxon>Actinomycetota</taxon>
        <taxon>Actinomycetes</taxon>
        <taxon>Mycobacteriales</taxon>
        <taxon>Gordoniaceae</taxon>
        <taxon>Gordonia</taxon>
    </lineage>
</organism>
<evidence type="ECO:0000256" key="2">
    <source>
        <dbReference type="ARBA" id="ARBA00023125"/>
    </source>
</evidence>
<dbReference type="SUPFAM" id="SSF48008">
    <property type="entry name" value="GntR ligand-binding domain-like"/>
    <property type="match status" value="1"/>
</dbReference>
<dbReference type="SMART" id="SM00345">
    <property type="entry name" value="HTH_GNTR"/>
    <property type="match status" value="1"/>
</dbReference>
<dbReference type="SUPFAM" id="SSF46785">
    <property type="entry name" value="Winged helix' DNA-binding domain"/>
    <property type="match status" value="1"/>
</dbReference>
<dbReference type="Gene3D" id="1.10.10.10">
    <property type="entry name" value="Winged helix-like DNA-binding domain superfamily/Winged helix DNA-binding domain"/>
    <property type="match status" value="1"/>
</dbReference>
<proteinExistence type="predicted"/>
<dbReference type="GO" id="GO:0003677">
    <property type="term" value="F:DNA binding"/>
    <property type="evidence" value="ECO:0007669"/>
    <property type="project" value="UniProtKB-KW"/>
</dbReference>
<evidence type="ECO:0000259" key="4">
    <source>
        <dbReference type="PROSITE" id="PS50949"/>
    </source>
</evidence>
<feature type="domain" description="HTH gntR-type" evidence="4">
    <location>
        <begin position="15"/>
        <end position="82"/>
    </location>
</feature>
<dbReference type="Pfam" id="PF07729">
    <property type="entry name" value="FCD"/>
    <property type="match status" value="1"/>
</dbReference>
<dbReference type="InterPro" id="IPR008920">
    <property type="entry name" value="TF_FadR/GntR_C"/>
</dbReference>
<evidence type="ECO:0000256" key="3">
    <source>
        <dbReference type="ARBA" id="ARBA00023163"/>
    </source>
</evidence>
<keyword evidence="1" id="KW-0805">Transcription regulation</keyword>